<feature type="chain" id="PRO_5004214834" description="DUF4142 domain-containing protein" evidence="1">
    <location>
        <begin position="25"/>
        <end position="169"/>
    </location>
</feature>
<accession>Q2RUP1</accession>
<dbReference type="eggNOG" id="COG3652">
    <property type="taxonomic scope" value="Bacteria"/>
</dbReference>
<organism evidence="3 4">
    <name type="scientific">Rhodospirillum rubrum (strain ATCC 11170 / ATH 1.1.1 / DSM 467 / LMG 4362 / NCIMB 8255 / S1)</name>
    <dbReference type="NCBI Taxonomy" id="269796"/>
    <lineage>
        <taxon>Bacteria</taxon>
        <taxon>Pseudomonadati</taxon>
        <taxon>Pseudomonadota</taxon>
        <taxon>Alphaproteobacteria</taxon>
        <taxon>Rhodospirillales</taxon>
        <taxon>Rhodospirillaceae</taxon>
        <taxon>Rhodospirillum</taxon>
    </lineage>
</organism>
<evidence type="ECO:0000313" key="3">
    <source>
        <dbReference type="EMBL" id="ABC22154.1"/>
    </source>
</evidence>
<sequence>MRSHRFFYALIVTATTAFGSAALAAEPAQSFVDKAAVGGLFEVESSKLALSHAQDAELKEFAQMMVRDHTKANESLETIAKQQKLTVPTKLDPPHEAKIEALKKAGDQIDKPYAKDQLEGHKTTIALFQGYVTSGDNAALKTFAQETLPTLEAHLTKIEGIAASMGVAN</sequence>
<dbReference type="HOGENOM" id="CLU_079636_6_1_5"/>
<dbReference type="EnsemblBacteria" id="ABC22154">
    <property type="protein sequence ID" value="ABC22154"/>
    <property type="gene ID" value="Rru_A1353"/>
</dbReference>
<dbReference type="AlphaFoldDB" id="Q2RUP1"/>
<keyword evidence="4" id="KW-1185">Reference proteome</keyword>
<feature type="signal peptide" evidence="1">
    <location>
        <begin position="1"/>
        <end position="24"/>
    </location>
</feature>
<dbReference type="STRING" id="269796.Rru_A1353"/>
<dbReference type="PATRIC" id="fig|269796.9.peg.1421"/>
<evidence type="ECO:0000313" key="4">
    <source>
        <dbReference type="Proteomes" id="UP000001929"/>
    </source>
</evidence>
<dbReference type="PhylomeDB" id="Q2RUP1"/>
<name>Q2RUP1_RHORT</name>
<evidence type="ECO:0000259" key="2">
    <source>
        <dbReference type="Pfam" id="PF13628"/>
    </source>
</evidence>
<feature type="domain" description="DUF4142" evidence="2">
    <location>
        <begin position="28"/>
        <end position="159"/>
    </location>
</feature>
<dbReference type="RefSeq" id="WP_011389107.1">
    <property type="nucleotide sequence ID" value="NC_007643.1"/>
</dbReference>
<dbReference type="KEGG" id="rru:Rru_A1353"/>
<keyword evidence="1" id="KW-0732">Signal</keyword>
<reference evidence="3 4" key="1">
    <citation type="journal article" date="2011" name="Stand. Genomic Sci.">
        <title>Complete genome sequence of Rhodospirillum rubrum type strain (S1).</title>
        <authorList>
            <person name="Munk A.C."/>
            <person name="Copeland A."/>
            <person name="Lucas S."/>
            <person name="Lapidus A."/>
            <person name="Del Rio T.G."/>
            <person name="Barry K."/>
            <person name="Detter J.C."/>
            <person name="Hammon N."/>
            <person name="Israni S."/>
            <person name="Pitluck S."/>
            <person name="Brettin T."/>
            <person name="Bruce D."/>
            <person name="Han C."/>
            <person name="Tapia R."/>
            <person name="Gilna P."/>
            <person name="Schmutz J."/>
            <person name="Larimer F."/>
            <person name="Land M."/>
            <person name="Kyrpides N.C."/>
            <person name="Mavromatis K."/>
            <person name="Richardson P."/>
            <person name="Rohde M."/>
            <person name="Goker M."/>
            <person name="Klenk H.P."/>
            <person name="Zhang Y."/>
            <person name="Roberts G.P."/>
            <person name="Reslewic S."/>
            <person name="Schwartz D.C."/>
        </authorList>
    </citation>
    <scope>NUCLEOTIDE SEQUENCE [LARGE SCALE GENOMIC DNA]</scope>
    <source>
        <strain evidence="4">ATCC 11170 / ATH 1.1.1 / DSM 467 / LMG 4362 / NCIMB 8255 / S1</strain>
    </source>
</reference>
<evidence type="ECO:0000256" key="1">
    <source>
        <dbReference type="SAM" id="SignalP"/>
    </source>
</evidence>
<protein>
    <recommendedName>
        <fullName evidence="2">DUF4142 domain-containing protein</fullName>
    </recommendedName>
</protein>
<dbReference type="PANTHER" id="PTHR38593:SF1">
    <property type="entry name" value="BLR2558 PROTEIN"/>
    <property type="match status" value="1"/>
</dbReference>
<dbReference type="PANTHER" id="PTHR38593">
    <property type="entry name" value="BLR2558 PROTEIN"/>
    <property type="match status" value="1"/>
</dbReference>
<dbReference type="EMBL" id="CP000230">
    <property type="protein sequence ID" value="ABC22154.1"/>
    <property type="molecule type" value="Genomic_DNA"/>
</dbReference>
<dbReference type="InterPro" id="IPR025419">
    <property type="entry name" value="DUF4142"/>
</dbReference>
<dbReference type="InterPro" id="IPR012347">
    <property type="entry name" value="Ferritin-like"/>
</dbReference>
<dbReference type="Pfam" id="PF13628">
    <property type="entry name" value="DUF4142"/>
    <property type="match status" value="1"/>
</dbReference>
<proteinExistence type="predicted"/>
<dbReference type="Gene3D" id="1.20.1260.10">
    <property type="match status" value="1"/>
</dbReference>
<gene>
    <name evidence="3" type="ordered locus">Rru_A1353</name>
</gene>
<dbReference type="Proteomes" id="UP000001929">
    <property type="component" value="Chromosome"/>
</dbReference>